<keyword evidence="3" id="KW-1185">Reference proteome</keyword>
<proteinExistence type="predicted"/>
<gene>
    <name evidence="2" type="ORF">C5749_08795</name>
</gene>
<comment type="caution">
    <text evidence="2">The sequence shown here is derived from an EMBL/GenBank/DDBJ whole genome shotgun (WGS) entry which is preliminary data.</text>
</comment>
<accession>A0A2S9JVI7</accession>
<dbReference type="EMBL" id="PVBS01000001">
    <property type="protein sequence ID" value="PRD57277.1"/>
    <property type="molecule type" value="Genomic_DNA"/>
</dbReference>
<name>A0A2S9JVI7_9SPHI</name>
<feature type="compositionally biased region" description="Basic and acidic residues" evidence="1">
    <location>
        <begin position="14"/>
        <end position="25"/>
    </location>
</feature>
<feature type="region of interest" description="Disordered" evidence="1">
    <location>
        <begin position="14"/>
        <end position="34"/>
    </location>
</feature>
<reference evidence="2 3" key="1">
    <citation type="submission" date="2018-02" db="EMBL/GenBank/DDBJ databases">
        <title>The draft genome of Sphingobacterium gobiense H7.</title>
        <authorList>
            <person name="Li L."/>
            <person name="Liu L."/>
            <person name="Zhang X."/>
            <person name="Wang T."/>
            <person name="Liang L."/>
        </authorList>
    </citation>
    <scope>NUCLEOTIDE SEQUENCE [LARGE SCALE GENOMIC DNA]</scope>
    <source>
        <strain evidence="2 3">ACCC 05757</strain>
    </source>
</reference>
<sequence>MLFAGISLATFAQEEKGTRRPITKDRKPRMEKKIQRTPEEIAKLKMEHLDKYLKFTDAQRSEVYAIQLEQAIQAVAHREEMKNLHDKKREDIKDSREKMSEILTTEQKELLKKSYAQRHKGNFKRTKRDFRKRGMIEKKMTDAENVES</sequence>
<dbReference type="Proteomes" id="UP000238642">
    <property type="component" value="Unassembled WGS sequence"/>
</dbReference>
<feature type="compositionally biased region" description="Basic residues" evidence="1">
    <location>
        <begin position="115"/>
        <end position="131"/>
    </location>
</feature>
<organism evidence="2 3">
    <name type="scientific">Sphingobacterium gobiense</name>
    <dbReference type="NCBI Taxonomy" id="1382456"/>
    <lineage>
        <taxon>Bacteria</taxon>
        <taxon>Pseudomonadati</taxon>
        <taxon>Bacteroidota</taxon>
        <taxon>Sphingobacteriia</taxon>
        <taxon>Sphingobacteriales</taxon>
        <taxon>Sphingobacteriaceae</taxon>
        <taxon>Sphingobacterium</taxon>
    </lineage>
</organism>
<dbReference type="AlphaFoldDB" id="A0A2S9JVI7"/>
<feature type="compositionally biased region" description="Basic and acidic residues" evidence="1">
    <location>
        <begin position="132"/>
        <end position="142"/>
    </location>
</feature>
<feature type="region of interest" description="Disordered" evidence="1">
    <location>
        <begin position="115"/>
        <end position="148"/>
    </location>
</feature>
<protein>
    <recommendedName>
        <fullName evidence="4">DUF4890 domain-containing protein</fullName>
    </recommendedName>
</protein>
<evidence type="ECO:0000256" key="1">
    <source>
        <dbReference type="SAM" id="MobiDB-lite"/>
    </source>
</evidence>
<evidence type="ECO:0000313" key="3">
    <source>
        <dbReference type="Proteomes" id="UP000238642"/>
    </source>
</evidence>
<evidence type="ECO:0000313" key="2">
    <source>
        <dbReference type="EMBL" id="PRD57277.1"/>
    </source>
</evidence>
<evidence type="ECO:0008006" key="4">
    <source>
        <dbReference type="Google" id="ProtNLM"/>
    </source>
</evidence>